<proteinExistence type="predicted"/>
<accession>A0A8S5VG57</accession>
<evidence type="ECO:0000313" key="1">
    <source>
        <dbReference type="EMBL" id="DAG05746.1"/>
    </source>
</evidence>
<reference evidence="1" key="1">
    <citation type="journal article" date="2021" name="Proc. Natl. Acad. Sci. U.S.A.">
        <title>A Catalog of Tens of Thousands of Viruses from Human Metagenomes Reveals Hidden Associations with Chronic Diseases.</title>
        <authorList>
            <person name="Tisza M.J."/>
            <person name="Buck C.B."/>
        </authorList>
    </citation>
    <scope>NUCLEOTIDE SEQUENCE</scope>
    <source>
        <strain evidence="1">Ctjbm8</strain>
    </source>
</reference>
<protein>
    <submittedName>
        <fullName evidence="1">Uncharacterized protein</fullName>
    </submittedName>
</protein>
<organism evidence="1">
    <name type="scientific">Siphoviridae sp. ctjbm8</name>
    <dbReference type="NCBI Taxonomy" id="2825634"/>
    <lineage>
        <taxon>Viruses</taxon>
        <taxon>Duplodnaviria</taxon>
        <taxon>Heunggongvirae</taxon>
        <taxon>Uroviricota</taxon>
        <taxon>Caudoviricetes</taxon>
    </lineage>
</organism>
<sequence>MNCCWIPPLVERDSSRPWSEYDALVYSVFRHDFIEGRPVYHGKPVKIRYQPMLEGRAEAFWHLTCRDYDHKSGLPEDRVPDLERCRRIRWPKAFIENAERCPKSPDCGGVIAWKAEHRARKSRNGTQIRERIKFYLEEESYIVVFEPREHYCLLITAYYVDNDHSRKMIEREMARNHAEKAGGAVWAPPEDSFTHTVDELSRLSPHRSEM</sequence>
<dbReference type="EMBL" id="BK016264">
    <property type="protein sequence ID" value="DAG05746.1"/>
    <property type="molecule type" value="Genomic_DNA"/>
</dbReference>
<name>A0A8S5VG57_9CAUD</name>